<protein>
    <submittedName>
        <fullName evidence="1">Uncharacterized protein</fullName>
    </submittedName>
</protein>
<dbReference type="Proteomes" id="UP000814033">
    <property type="component" value="Unassembled WGS sequence"/>
</dbReference>
<proteinExistence type="predicted"/>
<organism evidence="1 2">
    <name type="scientific">Auriscalpium vulgare</name>
    <dbReference type="NCBI Taxonomy" id="40419"/>
    <lineage>
        <taxon>Eukaryota</taxon>
        <taxon>Fungi</taxon>
        <taxon>Dikarya</taxon>
        <taxon>Basidiomycota</taxon>
        <taxon>Agaricomycotina</taxon>
        <taxon>Agaricomycetes</taxon>
        <taxon>Russulales</taxon>
        <taxon>Auriscalpiaceae</taxon>
        <taxon>Auriscalpium</taxon>
    </lineage>
</organism>
<dbReference type="EMBL" id="MU275952">
    <property type="protein sequence ID" value="KAI0045408.1"/>
    <property type="molecule type" value="Genomic_DNA"/>
</dbReference>
<reference evidence="1" key="2">
    <citation type="journal article" date="2022" name="New Phytol.">
        <title>Evolutionary transition to the ectomycorrhizal habit in the genomes of a hyperdiverse lineage of mushroom-forming fungi.</title>
        <authorList>
            <person name="Looney B."/>
            <person name="Miyauchi S."/>
            <person name="Morin E."/>
            <person name="Drula E."/>
            <person name="Courty P.E."/>
            <person name="Kohler A."/>
            <person name="Kuo A."/>
            <person name="LaButti K."/>
            <person name="Pangilinan J."/>
            <person name="Lipzen A."/>
            <person name="Riley R."/>
            <person name="Andreopoulos W."/>
            <person name="He G."/>
            <person name="Johnson J."/>
            <person name="Nolan M."/>
            <person name="Tritt A."/>
            <person name="Barry K.W."/>
            <person name="Grigoriev I.V."/>
            <person name="Nagy L.G."/>
            <person name="Hibbett D."/>
            <person name="Henrissat B."/>
            <person name="Matheny P.B."/>
            <person name="Labbe J."/>
            <person name="Martin F.M."/>
        </authorList>
    </citation>
    <scope>NUCLEOTIDE SEQUENCE</scope>
    <source>
        <strain evidence="1">FP105234-sp</strain>
    </source>
</reference>
<keyword evidence="2" id="KW-1185">Reference proteome</keyword>
<reference evidence="1" key="1">
    <citation type="submission" date="2021-02" db="EMBL/GenBank/DDBJ databases">
        <authorList>
            <consortium name="DOE Joint Genome Institute"/>
            <person name="Ahrendt S."/>
            <person name="Looney B.P."/>
            <person name="Miyauchi S."/>
            <person name="Morin E."/>
            <person name="Drula E."/>
            <person name="Courty P.E."/>
            <person name="Chicoki N."/>
            <person name="Fauchery L."/>
            <person name="Kohler A."/>
            <person name="Kuo A."/>
            <person name="Labutti K."/>
            <person name="Pangilinan J."/>
            <person name="Lipzen A."/>
            <person name="Riley R."/>
            <person name="Andreopoulos W."/>
            <person name="He G."/>
            <person name="Johnson J."/>
            <person name="Barry K.W."/>
            <person name="Grigoriev I.V."/>
            <person name="Nagy L."/>
            <person name="Hibbett D."/>
            <person name="Henrissat B."/>
            <person name="Matheny P.B."/>
            <person name="Labbe J."/>
            <person name="Martin F."/>
        </authorList>
    </citation>
    <scope>NUCLEOTIDE SEQUENCE</scope>
    <source>
        <strain evidence="1">FP105234-sp</strain>
    </source>
</reference>
<accession>A0ACB8RMR0</accession>
<comment type="caution">
    <text evidence="1">The sequence shown here is derived from an EMBL/GenBank/DDBJ whole genome shotgun (WGS) entry which is preliminary data.</text>
</comment>
<sequence length="60" mass="6834">MRPEFRKNGLKPVVSDRAEFIANSILGSFNAQSFWFGEMHWRSICPSVRFARSVIPSDCG</sequence>
<evidence type="ECO:0000313" key="1">
    <source>
        <dbReference type="EMBL" id="KAI0045408.1"/>
    </source>
</evidence>
<name>A0ACB8RMR0_9AGAM</name>
<gene>
    <name evidence="1" type="ORF">FA95DRAFT_1495461</name>
</gene>
<evidence type="ECO:0000313" key="2">
    <source>
        <dbReference type="Proteomes" id="UP000814033"/>
    </source>
</evidence>